<feature type="chain" id="PRO_5040744082" evidence="1">
    <location>
        <begin position="28"/>
        <end position="122"/>
    </location>
</feature>
<protein>
    <submittedName>
        <fullName evidence="2">Uncharacterized protein</fullName>
    </submittedName>
</protein>
<evidence type="ECO:0000313" key="2">
    <source>
        <dbReference type="EMBL" id="KAJ5174662.1"/>
    </source>
</evidence>
<proteinExistence type="predicted"/>
<reference evidence="2" key="1">
    <citation type="submission" date="2022-11" db="EMBL/GenBank/DDBJ databases">
        <authorList>
            <person name="Petersen C."/>
        </authorList>
    </citation>
    <scope>NUCLEOTIDE SEQUENCE</scope>
    <source>
        <strain evidence="2">IBT 26290</strain>
    </source>
</reference>
<dbReference type="Proteomes" id="UP001149163">
    <property type="component" value="Unassembled WGS sequence"/>
</dbReference>
<gene>
    <name evidence="2" type="ORF">N7482_000539</name>
</gene>
<accession>A0A9W9LT84</accession>
<organism evidence="2 3">
    <name type="scientific">Penicillium canariense</name>
    <dbReference type="NCBI Taxonomy" id="189055"/>
    <lineage>
        <taxon>Eukaryota</taxon>
        <taxon>Fungi</taxon>
        <taxon>Dikarya</taxon>
        <taxon>Ascomycota</taxon>
        <taxon>Pezizomycotina</taxon>
        <taxon>Eurotiomycetes</taxon>
        <taxon>Eurotiomycetidae</taxon>
        <taxon>Eurotiales</taxon>
        <taxon>Aspergillaceae</taxon>
        <taxon>Penicillium</taxon>
    </lineage>
</organism>
<reference evidence="2" key="2">
    <citation type="journal article" date="2023" name="IMA Fungus">
        <title>Comparative genomic study of the Penicillium genus elucidates a diverse pangenome and 15 lateral gene transfer events.</title>
        <authorList>
            <person name="Petersen C."/>
            <person name="Sorensen T."/>
            <person name="Nielsen M.R."/>
            <person name="Sondergaard T.E."/>
            <person name="Sorensen J.L."/>
            <person name="Fitzpatrick D.A."/>
            <person name="Frisvad J.C."/>
            <person name="Nielsen K.L."/>
        </authorList>
    </citation>
    <scope>NUCLEOTIDE SEQUENCE</scope>
    <source>
        <strain evidence="2">IBT 26290</strain>
    </source>
</reference>
<keyword evidence="3" id="KW-1185">Reference proteome</keyword>
<sequence>MHSKMKYSTNFLIRSLLYFTLVTSTVATWSLSGWDGLACGDVPQTAQQFVWEQEADVIKGCVTLDPGPKAYSMMAETDTSDIEIWGYALPGCGGARKRVERTCTNPDISFPYFASYEVVFIE</sequence>
<evidence type="ECO:0000313" key="3">
    <source>
        <dbReference type="Proteomes" id="UP001149163"/>
    </source>
</evidence>
<dbReference type="GeneID" id="81421840"/>
<keyword evidence="1" id="KW-0732">Signal</keyword>
<name>A0A9W9LT84_9EURO</name>
<evidence type="ECO:0000256" key="1">
    <source>
        <dbReference type="SAM" id="SignalP"/>
    </source>
</evidence>
<dbReference type="RefSeq" id="XP_056546270.1">
    <property type="nucleotide sequence ID" value="XM_056682664.1"/>
</dbReference>
<comment type="caution">
    <text evidence="2">The sequence shown here is derived from an EMBL/GenBank/DDBJ whole genome shotgun (WGS) entry which is preliminary data.</text>
</comment>
<dbReference type="EMBL" id="JAPQKN010000001">
    <property type="protein sequence ID" value="KAJ5174662.1"/>
    <property type="molecule type" value="Genomic_DNA"/>
</dbReference>
<feature type="signal peptide" evidence="1">
    <location>
        <begin position="1"/>
        <end position="27"/>
    </location>
</feature>
<dbReference type="AlphaFoldDB" id="A0A9W9LT84"/>